<evidence type="ECO:0000313" key="11">
    <source>
        <dbReference type="Proteomes" id="UP001237011"/>
    </source>
</evidence>
<reference evidence="10" key="1">
    <citation type="submission" date="2023-08" db="EMBL/GenBank/DDBJ databases">
        <title>Complete genome sequence of Mycoplasma seminis 2200.</title>
        <authorList>
            <person name="Spergser J."/>
        </authorList>
    </citation>
    <scope>NUCLEOTIDE SEQUENCE [LARGE SCALE GENOMIC DNA]</scope>
    <source>
        <strain evidence="10">2200</strain>
    </source>
</reference>
<evidence type="ECO:0000256" key="3">
    <source>
        <dbReference type="ARBA" id="ARBA00022741"/>
    </source>
</evidence>
<evidence type="ECO:0000256" key="6">
    <source>
        <dbReference type="ARBA" id="ARBA00047615"/>
    </source>
</evidence>
<dbReference type="GO" id="GO:0016301">
    <property type="term" value="F:kinase activity"/>
    <property type="evidence" value="ECO:0007669"/>
    <property type="project" value="UniProtKB-KW"/>
</dbReference>
<dbReference type="InterPro" id="IPR027417">
    <property type="entry name" value="P-loop_NTPase"/>
</dbReference>
<comment type="catalytic activity">
    <reaction evidence="6 8">
        <text>dCMP + ATP = dCDP + ADP</text>
        <dbReference type="Rhea" id="RHEA:25094"/>
        <dbReference type="ChEBI" id="CHEBI:30616"/>
        <dbReference type="ChEBI" id="CHEBI:57566"/>
        <dbReference type="ChEBI" id="CHEBI:58593"/>
        <dbReference type="ChEBI" id="CHEBI:456216"/>
        <dbReference type="EC" id="2.7.4.25"/>
    </reaction>
</comment>
<keyword evidence="4 8" id="KW-0418">Kinase</keyword>
<comment type="catalytic activity">
    <reaction evidence="7 8">
        <text>CMP + ATP = CDP + ADP</text>
        <dbReference type="Rhea" id="RHEA:11600"/>
        <dbReference type="ChEBI" id="CHEBI:30616"/>
        <dbReference type="ChEBI" id="CHEBI:58069"/>
        <dbReference type="ChEBI" id="CHEBI:60377"/>
        <dbReference type="ChEBI" id="CHEBI:456216"/>
        <dbReference type="EC" id="2.7.4.25"/>
    </reaction>
</comment>
<dbReference type="Gene3D" id="3.40.50.300">
    <property type="entry name" value="P-loop containing nucleotide triphosphate hydrolases"/>
    <property type="match status" value="1"/>
</dbReference>
<evidence type="ECO:0000256" key="2">
    <source>
        <dbReference type="ARBA" id="ARBA00022679"/>
    </source>
</evidence>
<evidence type="ECO:0000256" key="1">
    <source>
        <dbReference type="ARBA" id="ARBA00009427"/>
    </source>
</evidence>
<evidence type="ECO:0000256" key="4">
    <source>
        <dbReference type="ARBA" id="ARBA00022777"/>
    </source>
</evidence>
<keyword evidence="5 8" id="KW-0067">ATP-binding</keyword>
<dbReference type="InterPro" id="IPR011994">
    <property type="entry name" value="Cytidylate_kinase_dom"/>
</dbReference>
<comment type="similarity">
    <text evidence="1 8">Belongs to the cytidylate kinase family. Type 1 subfamily.</text>
</comment>
<dbReference type="RefSeq" id="WP_305938136.1">
    <property type="nucleotide sequence ID" value="NZ_CP132191.1"/>
</dbReference>
<dbReference type="Proteomes" id="UP001237011">
    <property type="component" value="Chromosome"/>
</dbReference>
<evidence type="ECO:0000259" key="9">
    <source>
        <dbReference type="Pfam" id="PF02224"/>
    </source>
</evidence>
<name>A0ABY9HBY0_9MOLU</name>
<dbReference type="CDD" id="cd02020">
    <property type="entry name" value="CMPK"/>
    <property type="match status" value="1"/>
</dbReference>
<evidence type="ECO:0000256" key="5">
    <source>
        <dbReference type="ARBA" id="ARBA00022840"/>
    </source>
</evidence>
<evidence type="ECO:0000256" key="8">
    <source>
        <dbReference type="HAMAP-Rule" id="MF_00238"/>
    </source>
</evidence>
<dbReference type="NCBIfam" id="TIGR00017">
    <property type="entry name" value="cmk"/>
    <property type="match status" value="1"/>
</dbReference>
<dbReference type="SUPFAM" id="SSF52540">
    <property type="entry name" value="P-loop containing nucleoside triphosphate hydrolases"/>
    <property type="match status" value="1"/>
</dbReference>
<feature type="binding site" evidence="8">
    <location>
        <begin position="9"/>
        <end position="17"/>
    </location>
    <ligand>
        <name>ATP</name>
        <dbReference type="ChEBI" id="CHEBI:30616"/>
    </ligand>
</feature>
<keyword evidence="8" id="KW-0963">Cytoplasm</keyword>
<evidence type="ECO:0000256" key="7">
    <source>
        <dbReference type="ARBA" id="ARBA00048478"/>
    </source>
</evidence>
<comment type="subcellular location">
    <subcellularLocation>
        <location evidence="8">Cytoplasm</location>
    </subcellularLocation>
</comment>
<keyword evidence="3 8" id="KW-0547">Nucleotide-binding</keyword>
<evidence type="ECO:0000313" key="10">
    <source>
        <dbReference type="EMBL" id="WLP85709.1"/>
    </source>
</evidence>
<protein>
    <recommendedName>
        <fullName evidence="8">Cytidylate kinase</fullName>
        <shortName evidence="8">CK</shortName>
        <ecNumber evidence="8">2.7.4.25</ecNumber>
    </recommendedName>
    <alternativeName>
        <fullName evidence="8">Cytidine monophosphate kinase</fullName>
        <shortName evidence="8">CMP kinase</shortName>
    </alternativeName>
</protein>
<keyword evidence="11" id="KW-1185">Reference proteome</keyword>
<dbReference type="Pfam" id="PF02224">
    <property type="entry name" value="Cytidylate_kin"/>
    <property type="match status" value="1"/>
</dbReference>
<dbReference type="EMBL" id="CP132191">
    <property type="protein sequence ID" value="WLP85709.1"/>
    <property type="molecule type" value="Genomic_DNA"/>
</dbReference>
<dbReference type="InterPro" id="IPR003136">
    <property type="entry name" value="Cytidylate_kin"/>
</dbReference>
<proteinExistence type="inferred from homology"/>
<dbReference type="EC" id="2.7.4.25" evidence="8"/>
<gene>
    <name evidence="8 10" type="primary">cmk</name>
    <name evidence="10" type="ORF">Q8852_00950</name>
</gene>
<feature type="domain" description="Cytidylate kinase" evidence="9">
    <location>
        <begin position="5"/>
        <end position="216"/>
    </location>
</feature>
<dbReference type="HAMAP" id="MF_00238">
    <property type="entry name" value="Cytidyl_kinase_type1"/>
    <property type="match status" value="1"/>
</dbReference>
<organism evidence="10 11">
    <name type="scientific">Mycoplasma seminis</name>
    <dbReference type="NCBI Taxonomy" id="512749"/>
    <lineage>
        <taxon>Bacteria</taxon>
        <taxon>Bacillati</taxon>
        <taxon>Mycoplasmatota</taxon>
        <taxon>Mollicutes</taxon>
        <taxon>Mycoplasmataceae</taxon>
        <taxon>Mycoplasma</taxon>
    </lineage>
</organism>
<accession>A0ABY9HBY0</accession>
<keyword evidence="2 8" id="KW-0808">Transferase</keyword>
<sequence>MKVNIAIDGPSGAGKSTISKELAKRLKYTFINSGSVYRAIAYNANKLGIESHDTANIINSLEEGMIQLLPNDVTMLRGVDISHEIRADYISKITPTIAKIPEVREFVVSLIQHMTLKHKGYICDGRDTTFKIMPHAEVKIFLWASEEERARRRLEQNQALGYNTNFEEVLYEVKLRDAQDMNRPIDPLHRTPDSIYIDCTEMTFEEVMDYVMNIVQERAKGGTNA</sequence>